<evidence type="ECO:0000313" key="2">
    <source>
        <dbReference type="Proteomes" id="UP000008204"/>
    </source>
</evidence>
<dbReference type="InterPro" id="IPR009380">
    <property type="entry name" value="DUF1036"/>
</dbReference>
<name>B7JVS2_RIPO1</name>
<sequence>MKNKLLLLLGIIAAVGSQVTIGTQKAIAGEICNNINDMIFISAAQMNNNDVWVSKGWWEVEPGACLSYPDDWYAFVQVNRDHHVPLFEGRPHQIVLAPVGRQWQEWQNSEENKPPIESVKLCVVQDKYTAYSAKDGALCDRDDYGFSDNSMQTFYATKAERFVVRSFSREELESLKAQNDSL</sequence>
<dbReference type="Pfam" id="PF06282">
    <property type="entry name" value="DUF1036"/>
    <property type="match status" value="1"/>
</dbReference>
<dbReference type="EMBL" id="CP001287">
    <property type="protein sequence ID" value="ACK64643.1"/>
    <property type="molecule type" value="Genomic_DNA"/>
</dbReference>
<dbReference type="KEGG" id="cyp:PCC8801_0552"/>
<dbReference type="AlphaFoldDB" id="B7JVS2"/>
<protein>
    <recommendedName>
        <fullName evidence="3">DUF1036 domain-containing protein</fullName>
    </recommendedName>
</protein>
<evidence type="ECO:0000313" key="1">
    <source>
        <dbReference type="EMBL" id="ACK64643.1"/>
    </source>
</evidence>
<organism evidence="1 2">
    <name type="scientific">Rippkaea orientalis (strain PCC 8801 / RF-1)</name>
    <name type="common">Cyanothece sp. (strain PCC 8801)</name>
    <dbReference type="NCBI Taxonomy" id="41431"/>
    <lineage>
        <taxon>Bacteria</taxon>
        <taxon>Bacillati</taxon>
        <taxon>Cyanobacteriota</taxon>
        <taxon>Cyanophyceae</taxon>
        <taxon>Oscillatoriophycideae</taxon>
        <taxon>Chroococcales</taxon>
        <taxon>Aphanothecaceae</taxon>
        <taxon>Rippkaea</taxon>
        <taxon>Rippkaea orientalis</taxon>
    </lineage>
</organism>
<evidence type="ECO:0008006" key="3">
    <source>
        <dbReference type="Google" id="ProtNLM"/>
    </source>
</evidence>
<dbReference type="Proteomes" id="UP000008204">
    <property type="component" value="Chromosome"/>
</dbReference>
<keyword evidence="2" id="KW-1185">Reference proteome</keyword>
<reference evidence="2" key="1">
    <citation type="journal article" date="2011" name="MBio">
        <title>Novel metabolic attributes of the genus Cyanothece, comprising a group of unicellular nitrogen-fixing Cyanobacteria.</title>
        <authorList>
            <person name="Bandyopadhyay A."/>
            <person name="Elvitigala T."/>
            <person name="Welsh E."/>
            <person name="Stockel J."/>
            <person name="Liberton M."/>
            <person name="Min H."/>
            <person name="Sherman L.A."/>
            <person name="Pakrasi H.B."/>
        </authorList>
    </citation>
    <scope>NUCLEOTIDE SEQUENCE [LARGE SCALE GENOMIC DNA]</scope>
    <source>
        <strain evidence="2">PCC 8801</strain>
    </source>
</reference>
<dbReference type="OrthoDB" id="427878at2"/>
<accession>B7JVS2</accession>
<dbReference type="HOGENOM" id="CLU_1674994_0_0_3"/>
<proteinExistence type="predicted"/>
<gene>
    <name evidence="1" type="ordered locus">PCC8801_0552</name>
</gene>
<dbReference type="eggNOG" id="ENOG502ZE6S">
    <property type="taxonomic scope" value="Bacteria"/>
</dbReference>